<dbReference type="EMBL" id="CP006943">
    <property type="protein sequence ID" value="AHG75789.1"/>
    <property type="molecule type" value="Genomic_DNA"/>
</dbReference>
<evidence type="ECO:0000256" key="12">
    <source>
        <dbReference type="PIRSR" id="PIRSR600223-1"/>
    </source>
</evidence>
<dbReference type="InterPro" id="IPR019766">
    <property type="entry name" value="Sign_pep_all-beta_subdom"/>
</dbReference>
<evidence type="ECO:0000256" key="6">
    <source>
        <dbReference type="ARBA" id="ARBA00022475"/>
    </source>
</evidence>
<evidence type="ECO:0000256" key="5">
    <source>
        <dbReference type="ARBA" id="ARBA00019232"/>
    </source>
</evidence>
<dbReference type="PANTHER" id="PTHR43390">
    <property type="entry name" value="SIGNAL PEPTIDASE I"/>
    <property type="match status" value="1"/>
</dbReference>
<dbReference type="InterPro" id="IPR019758">
    <property type="entry name" value="Pept_S26A_signal_pept_1_CS"/>
</dbReference>
<dbReference type="PANTHER" id="PTHR43390:SF1">
    <property type="entry name" value="CHLOROPLAST PROCESSING PEPTIDASE"/>
    <property type="match status" value="1"/>
</dbReference>
<evidence type="ECO:0000256" key="3">
    <source>
        <dbReference type="ARBA" id="ARBA00009370"/>
    </source>
</evidence>
<evidence type="ECO:0000256" key="8">
    <source>
        <dbReference type="ARBA" id="ARBA00022692"/>
    </source>
</evidence>
<dbReference type="GO" id="GO:0009003">
    <property type="term" value="F:signal peptidase activity"/>
    <property type="evidence" value="ECO:0007669"/>
    <property type="project" value="UniProtKB-EC"/>
</dbReference>
<dbReference type="Pfam" id="PF10502">
    <property type="entry name" value="Peptidase_S26"/>
    <property type="match status" value="1"/>
</dbReference>
<dbReference type="HOGENOM" id="CLU_028723_1_1_6"/>
<evidence type="ECO:0000256" key="7">
    <source>
        <dbReference type="ARBA" id="ARBA00022670"/>
    </source>
</evidence>
<dbReference type="InterPro" id="IPR019756">
    <property type="entry name" value="Pept_S26A_signal_pept_1_Ser-AS"/>
</dbReference>
<name>W0QA76_9PAST</name>
<gene>
    <name evidence="16" type="ORF">X808_12660</name>
</gene>
<feature type="domain" description="Peptidase S26" evidence="15">
    <location>
        <begin position="114"/>
        <end position="323"/>
    </location>
</feature>
<keyword evidence="17" id="KW-1185">Reference proteome</keyword>
<dbReference type="GO" id="GO:0005886">
    <property type="term" value="C:plasma membrane"/>
    <property type="evidence" value="ECO:0007669"/>
    <property type="project" value="UniProtKB-SubCell"/>
</dbReference>
<dbReference type="GO" id="GO:0006465">
    <property type="term" value="P:signal peptide processing"/>
    <property type="evidence" value="ECO:0007669"/>
    <property type="project" value="InterPro"/>
</dbReference>
<dbReference type="InterPro" id="IPR000223">
    <property type="entry name" value="Pept_S26A_signal_pept_1"/>
</dbReference>
<dbReference type="PROSITE" id="PS00761">
    <property type="entry name" value="SPASE_I_3"/>
    <property type="match status" value="1"/>
</dbReference>
<comment type="catalytic activity">
    <reaction evidence="1 13">
        <text>Cleavage of hydrophobic, N-terminal signal or leader sequences from secreted and periplasmic proteins.</text>
        <dbReference type="EC" id="3.4.21.89"/>
    </reaction>
</comment>
<feature type="active site" evidence="12">
    <location>
        <position position="198"/>
    </location>
</feature>
<dbReference type="KEGG" id="mvi:X808_12660"/>
<reference evidence="16 17" key="1">
    <citation type="submission" date="2013-12" db="EMBL/GenBank/DDBJ databases">
        <title>Annotation of the Mannheimia varigena USDA-ARS-USMARC-1296 complete genome.</title>
        <authorList>
            <person name="Harhay G.P."/>
            <person name="Clawson M.L."/>
            <person name="Murray R.W."/>
            <person name="Lubbers B.V."/>
            <person name="Heaton M.P."/>
            <person name="Chitko-Mckown C.G."/>
            <person name="Harhay D.M."/>
            <person name="Smith T.P.L."/>
        </authorList>
    </citation>
    <scope>NUCLEOTIDE SEQUENCE [LARGE SCALE GENOMIC DNA]</scope>
    <source>
        <strain evidence="16 17">USDA-ARS-USMARC-1296</strain>
    </source>
</reference>
<keyword evidence="8 13" id="KW-0812">Transmembrane</keyword>
<dbReference type="Gene3D" id="2.170.230.10">
    <property type="match status" value="1"/>
</dbReference>
<proteinExistence type="inferred from homology"/>
<comment type="subcellular location">
    <subcellularLocation>
        <location evidence="2">Cell membrane</location>
        <topology evidence="2">Multi-pass membrane protein</topology>
    </subcellularLocation>
    <subcellularLocation>
        <location evidence="14">Membrane</location>
        <topology evidence="14">Multi-pass membrane protein</topology>
    </subcellularLocation>
</comment>
<feature type="transmembrane region" description="Helical" evidence="13">
    <location>
        <begin position="115"/>
        <end position="134"/>
    </location>
</feature>
<dbReference type="Proteomes" id="UP000066995">
    <property type="component" value="Chromosome"/>
</dbReference>
<feature type="transmembrane region" description="Helical" evidence="13">
    <location>
        <begin position="57"/>
        <end position="75"/>
    </location>
</feature>
<dbReference type="AlphaFoldDB" id="W0QA76"/>
<keyword evidence="10 13" id="KW-1133">Transmembrane helix</keyword>
<evidence type="ECO:0000313" key="17">
    <source>
        <dbReference type="Proteomes" id="UP000066995"/>
    </source>
</evidence>
<keyword evidence="6" id="KW-1003">Cell membrane</keyword>
<dbReference type="SUPFAM" id="SSF51306">
    <property type="entry name" value="LexA/Signal peptidase"/>
    <property type="match status" value="1"/>
</dbReference>
<accession>W0QA76</accession>
<evidence type="ECO:0000256" key="9">
    <source>
        <dbReference type="ARBA" id="ARBA00022801"/>
    </source>
</evidence>
<organism evidence="16 17">
    <name type="scientific">Mannheimia varigena USDA-ARS-USMARC-1296</name>
    <dbReference type="NCBI Taxonomy" id="1433287"/>
    <lineage>
        <taxon>Bacteria</taxon>
        <taxon>Pseudomonadati</taxon>
        <taxon>Pseudomonadota</taxon>
        <taxon>Gammaproteobacteria</taxon>
        <taxon>Pasteurellales</taxon>
        <taxon>Pasteurellaceae</taxon>
        <taxon>Mannheimia</taxon>
    </lineage>
</organism>
<keyword evidence="7 13" id="KW-0645">Protease</keyword>
<dbReference type="PROSITE" id="PS00501">
    <property type="entry name" value="SPASE_I_1"/>
    <property type="match status" value="1"/>
</dbReference>
<dbReference type="PROSITE" id="PS00760">
    <property type="entry name" value="SPASE_I_2"/>
    <property type="match status" value="1"/>
</dbReference>
<dbReference type="InterPro" id="IPR036286">
    <property type="entry name" value="LexA/Signal_pep-like_sf"/>
</dbReference>
<dbReference type="PRINTS" id="PR00727">
    <property type="entry name" value="LEADERPTASE"/>
</dbReference>
<dbReference type="InterPro" id="IPR019533">
    <property type="entry name" value="Peptidase_S26"/>
</dbReference>
<sequence>MQAVIFSGFFAKNVGANCNSPPNKRGNQMAQFMPIIFLGIIYGIWKWLDSMQLPNTISIILVALVFICGGFWAFYKFSADPRRKQAIAQQQKRLGRELTAEEMAEIQPKSAVGEFFASLFGVLFFVTVLRSFLFEPFQIPSGSMEPTLRVGDFLVVNKFNYGIKDPIWQNTLIETGKPERGDIVVFKAPAQPHVDYIKRVVGVGGDKIKYDFASQQLTVTKANGEVQAFEYSEGKPNVDFFYHGEMQIERTEKGDVTHQILNNPMAFNYAPYFFKQAGQADGEWVVPEGHYFVMGDNRDNSEDSRFWGFVPEQNIVGKATFIWLSLDKKANEFPTGLRFSRMFTAIQ</sequence>
<evidence type="ECO:0000256" key="10">
    <source>
        <dbReference type="ARBA" id="ARBA00022989"/>
    </source>
</evidence>
<dbReference type="CDD" id="cd06530">
    <property type="entry name" value="S26_SPase_I"/>
    <property type="match status" value="1"/>
</dbReference>
<protein>
    <recommendedName>
        <fullName evidence="5 13">Signal peptidase I</fullName>
        <ecNumber evidence="4 13">3.4.21.89</ecNumber>
    </recommendedName>
</protein>
<evidence type="ECO:0000256" key="1">
    <source>
        <dbReference type="ARBA" id="ARBA00000677"/>
    </source>
</evidence>
<dbReference type="InterPro" id="IPR019757">
    <property type="entry name" value="Pept_S26A_signal_pept_1_Lys-AS"/>
</dbReference>
<evidence type="ECO:0000256" key="2">
    <source>
        <dbReference type="ARBA" id="ARBA00004651"/>
    </source>
</evidence>
<dbReference type="GO" id="GO:0004252">
    <property type="term" value="F:serine-type endopeptidase activity"/>
    <property type="evidence" value="ECO:0007669"/>
    <property type="project" value="InterPro"/>
</dbReference>
<comment type="similarity">
    <text evidence="3 14">Belongs to the peptidase S26 family.</text>
</comment>
<evidence type="ECO:0000256" key="11">
    <source>
        <dbReference type="ARBA" id="ARBA00023136"/>
    </source>
</evidence>
<dbReference type="eggNOG" id="COG0681">
    <property type="taxonomic scope" value="Bacteria"/>
</dbReference>
<evidence type="ECO:0000259" key="15">
    <source>
        <dbReference type="Pfam" id="PF10502"/>
    </source>
</evidence>
<keyword evidence="9 13" id="KW-0378">Hydrolase</keyword>
<dbReference type="Gene3D" id="2.10.109.10">
    <property type="entry name" value="Umud Fragment, subunit A"/>
    <property type="match status" value="1"/>
</dbReference>
<feature type="transmembrane region" description="Helical" evidence="13">
    <location>
        <begin position="29"/>
        <end position="45"/>
    </location>
</feature>
<dbReference type="NCBIfam" id="TIGR02227">
    <property type="entry name" value="sigpep_I_bact"/>
    <property type="match status" value="1"/>
</dbReference>
<dbReference type="EC" id="3.4.21.89" evidence="4 13"/>
<evidence type="ECO:0000256" key="14">
    <source>
        <dbReference type="RuleBase" id="RU362042"/>
    </source>
</evidence>
<evidence type="ECO:0000313" key="16">
    <source>
        <dbReference type="EMBL" id="AHG75789.1"/>
    </source>
</evidence>
<dbReference type="STRING" id="1433287.X808_12660"/>
<keyword evidence="11 13" id="KW-0472">Membrane</keyword>
<evidence type="ECO:0000256" key="4">
    <source>
        <dbReference type="ARBA" id="ARBA00013208"/>
    </source>
</evidence>
<feature type="active site" evidence="12">
    <location>
        <position position="143"/>
    </location>
</feature>
<evidence type="ECO:0000256" key="13">
    <source>
        <dbReference type="RuleBase" id="RU003993"/>
    </source>
</evidence>
<dbReference type="PATRIC" id="fig|1433287.3.peg.1269"/>